<protein>
    <submittedName>
        <fullName evidence="2">Putative delta-60 repeat protein</fullName>
    </submittedName>
</protein>
<name>A0A839F1R3_9GAMM</name>
<proteinExistence type="predicted"/>
<gene>
    <name evidence="2" type="ORF">FHW12_002769</name>
</gene>
<dbReference type="NCBIfam" id="TIGR02608">
    <property type="entry name" value="delta_60_rpt"/>
    <property type="match status" value="6"/>
</dbReference>
<feature type="chain" id="PRO_5032970987" evidence="1">
    <location>
        <begin position="23"/>
        <end position="472"/>
    </location>
</feature>
<keyword evidence="3" id="KW-1185">Reference proteome</keyword>
<sequence length="472" mass="49558">MRVLVLLLATLSALVAATPAVAADGDLEPNYGTDAEFPGFGFYANPNGSPTFTLDTADALLPRPDGKMWLVGRMRGPSSVYRISLYRIGANGYPDTDFGDLGLRSVVGPCDDFHIGDAALDSQGRILVATQNCTDFKVYRFLDNGDLDFSFGGTGVVSIAFDLGASNEDHAQKIVVTEDDGFVVAGVADAVGGDHLALARYTAAGEPVAEFGTGGKLDIGFEWQVSPVSGLGGLHRMDDGRIVATGQISESDQAVSDKKQFVVRLLAQGAFDPSFGNVSPGISKVNLKAPLGLARSPWVSRSLLERDGSVIQVGSLLSNDPISSNDIFLLRWRADGQLDTSIGAHGVRSYALDFAGANPPQPSSNSDMADAIVRQGDGKYVILATGYAGDFYATTVMRLRRDFSLDPAFGDGGAVQHLAMVATNGDHGTLAGSALVLPGRIIAAGTSFTGINGRIQTTFAMSNDLLFADGFE</sequence>
<reference evidence="2 3" key="1">
    <citation type="submission" date="2020-07" db="EMBL/GenBank/DDBJ databases">
        <title>Genomic Encyclopedia of Type Strains, Phase IV (KMG-V): Genome sequencing to study the core and pangenomes of soil and plant-associated prokaryotes.</title>
        <authorList>
            <person name="Whitman W."/>
        </authorList>
    </citation>
    <scope>NUCLEOTIDE SEQUENCE [LARGE SCALE GENOMIC DNA]</scope>
    <source>
        <strain evidence="2 3">RH2WT43</strain>
    </source>
</reference>
<dbReference type="EMBL" id="JACGXL010000004">
    <property type="protein sequence ID" value="MBA8888536.1"/>
    <property type="molecule type" value="Genomic_DNA"/>
</dbReference>
<evidence type="ECO:0000256" key="1">
    <source>
        <dbReference type="SAM" id="SignalP"/>
    </source>
</evidence>
<comment type="caution">
    <text evidence="2">The sequence shown here is derived from an EMBL/GenBank/DDBJ whole genome shotgun (WGS) entry which is preliminary data.</text>
</comment>
<feature type="signal peptide" evidence="1">
    <location>
        <begin position="1"/>
        <end position="22"/>
    </location>
</feature>
<accession>A0A839F1R3</accession>
<dbReference type="InterPro" id="IPR013431">
    <property type="entry name" value="Delta_60_rpt"/>
</dbReference>
<evidence type="ECO:0000313" key="2">
    <source>
        <dbReference type="EMBL" id="MBA8888536.1"/>
    </source>
</evidence>
<evidence type="ECO:0000313" key="3">
    <source>
        <dbReference type="Proteomes" id="UP000550401"/>
    </source>
</evidence>
<keyword evidence="1" id="KW-0732">Signal</keyword>
<dbReference type="AlphaFoldDB" id="A0A839F1R3"/>
<dbReference type="Proteomes" id="UP000550401">
    <property type="component" value="Unassembled WGS sequence"/>
</dbReference>
<organism evidence="2 3">
    <name type="scientific">Dokdonella fugitiva</name>
    <dbReference type="NCBI Taxonomy" id="328517"/>
    <lineage>
        <taxon>Bacteria</taxon>
        <taxon>Pseudomonadati</taxon>
        <taxon>Pseudomonadota</taxon>
        <taxon>Gammaproteobacteria</taxon>
        <taxon>Lysobacterales</taxon>
        <taxon>Rhodanobacteraceae</taxon>
        <taxon>Dokdonella</taxon>
    </lineage>
</organism>
<dbReference type="Gene3D" id="2.80.10.50">
    <property type="match status" value="2"/>
</dbReference>
<dbReference type="RefSeq" id="WP_182531582.1">
    <property type="nucleotide sequence ID" value="NZ_JACGXL010000004.1"/>
</dbReference>